<keyword evidence="11" id="KW-0175">Coiled coil</keyword>
<name>A0A6L2PMY6_COPFO</name>
<keyword evidence="7" id="KW-0539">Nucleus</keyword>
<keyword evidence="8" id="KW-0966">Cell projection</keyword>
<dbReference type="OrthoDB" id="348005at2759"/>
<proteinExistence type="predicted"/>
<evidence type="ECO:0000256" key="6">
    <source>
        <dbReference type="ARBA" id="ARBA00022902"/>
    </source>
</evidence>
<evidence type="ECO:0000256" key="1">
    <source>
        <dbReference type="ARBA" id="ARBA00004123"/>
    </source>
</evidence>
<evidence type="ECO:0000256" key="3">
    <source>
        <dbReference type="ARBA" id="ARBA00022490"/>
    </source>
</evidence>
<dbReference type="GO" id="GO:0005634">
    <property type="term" value="C:nucleus"/>
    <property type="evidence" value="ECO:0007669"/>
    <property type="project" value="UniProtKB-SubCell"/>
</dbReference>
<evidence type="ECO:0000256" key="5">
    <source>
        <dbReference type="ARBA" id="ARBA00022803"/>
    </source>
</evidence>
<dbReference type="EMBL" id="BLKM01011693">
    <property type="protein sequence ID" value="GFG33959.1"/>
    <property type="molecule type" value="Genomic_DNA"/>
</dbReference>
<protein>
    <recommendedName>
        <fullName evidence="10">Dynein axonemal assembly factor 4</fullName>
    </recommendedName>
</protein>
<comment type="caution">
    <text evidence="14">The sequence shown here is derived from an EMBL/GenBank/DDBJ whole genome shotgun (WGS) entry which is preliminary data.</text>
</comment>
<dbReference type="GO" id="GO:0043005">
    <property type="term" value="C:neuron projection"/>
    <property type="evidence" value="ECO:0007669"/>
    <property type="project" value="UniProtKB-SubCell"/>
</dbReference>
<keyword evidence="6" id="KW-0524">Neurogenesis</keyword>
<dbReference type="GO" id="GO:0007399">
    <property type="term" value="P:nervous system development"/>
    <property type="evidence" value="ECO:0007669"/>
    <property type="project" value="UniProtKB-KW"/>
</dbReference>
<dbReference type="PROSITE" id="PS51203">
    <property type="entry name" value="CS"/>
    <property type="match status" value="1"/>
</dbReference>
<feature type="region of interest" description="Disordered" evidence="12">
    <location>
        <begin position="216"/>
        <end position="236"/>
    </location>
</feature>
<dbReference type="PANTHER" id="PTHR46492">
    <property type="entry name" value="DYNEIN ASSEMBLY FACTOR 4, AXONEMAL"/>
    <property type="match status" value="1"/>
</dbReference>
<dbReference type="CDD" id="cd06469">
    <property type="entry name" value="p23_DYX1C1_like"/>
    <property type="match status" value="1"/>
</dbReference>
<dbReference type="InterPro" id="IPR037894">
    <property type="entry name" value="CS_DYX1C1"/>
</dbReference>
<dbReference type="InterPro" id="IPR019734">
    <property type="entry name" value="TPR_rpt"/>
</dbReference>
<evidence type="ECO:0000256" key="7">
    <source>
        <dbReference type="ARBA" id="ARBA00023242"/>
    </source>
</evidence>
<evidence type="ECO:0000256" key="10">
    <source>
        <dbReference type="ARBA" id="ARBA00024430"/>
    </source>
</evidence>
<dbReference type="InterPro" id="IPR052004">
    <property type="entry name" value="Dynein_assembly_factor_4"/>
</dbReference>
<evidence type="ECO:0000256" key="8">
    <source>
        <dbReference type="ARBA" id="ARBA00023273"/>
    </source>
</evidence>
<sequence length="428" mass="48636">MPLVVKDYTWRQTENVVVIRVPLKGVHYRRVDIFSSDTYIKAHFQPFLFEVFLFSSVKEPESKCTLSDGEIIFELQKVERAFWDKLEANMSKPEQQEMRKKIIERVQENAKAEQDRKRAKKAELDRLAVRQQMAIDGRQHQKIEEIKGDLKKNAMMELEDWKVTNETKENKGKTILLILSTLYINFQHTVCHYNVMVSDSVKQDVISTEKQSVISKKNVSTNQPKSSIEPGENVKPVPLPRTCSTIKVCFTARAFPTPQRESQTPEEEEWLKKQAEARRRVGFVAEDLSPEELDPVWLKDKGDQFFKAGNYLGAVSAYSHAISIGSKMPALYSNRAAAHMALGNLQKTIEDSSTALELLTPCVEMNSLSRARCHARRGTALCRLGMMQQGIGELKAAVSLQPNDDKLRMDLEKACALVETSVVGDELD</sequence>
<evidence type="ECO:0000313" key="14">
    <source>
        <dbReference type="EMBL" id="GFG33959.1"/>
    </source>
</evidence>
<accession>A0A6L2PMY6</accession>
<feature type="coiled-coil region" evidence="11">
    <location>
        <begin position="103"/>
        <end position="171"/>
    </location>
</feature>
<reference evidence="15" key="1">
    <citation type="submission" date="2020-01" db="EMBL/GenBank/DDBJ databases">
        <title>Draft genome sequence of the Termite Coptotermes fromosanus.</title>
        <authorList>
            <person name="Itakura S."/>
            <person name="Yosikawa Y."/>
            <person name="Umezawa K."/>
        </authorList>
    </citation>
    <scope>NUCLEOTIDE SEQUENCE [LARGE SCALE GENOMIC DNA]</scope>
</reference>
<dbReference type="AlphaFoldDB" id="A0A6L2PMY6"/>
<dbReference type="InterPro" id="IPR007052">
    <property type="entry name" value="CS_dom"/>
</dbReference>
<dbReference type="SMART" id="SM00028">
    <property type="entry name" value="TPR"/>
    <property type="match status" value="3"/>
</dbReference>
<dbReference type="GO" id="GO:0036159">
    <property type="term" value="P:inner dynein arm assembly"/>
    <property type="evidence" value="ECO:0007669"/>
    <property type="project" value="TreeGrafter"/>
</dbReference>
<dbReference type="InterPro" id="IPR008978">
    <property type="entry name" value="HSP20-like_chaperone"/>
</dbReference>
<dbReference type="Pfam" id="PF04969">
    <property type="entry name" value="CS"/>
    <property type="match status" value="1"/>
</dbReference>
<evidence type="ECO:0000256" key="12">
    <source>
        <dbReference type="SAM" id="MobiDB-lite"/>
    </source>
</evidence>
<dbReference type="GO" id="GO:0120293">
    <property type="term" value="C:dynein axonemal particle"/>
    <property type="evidence" value="ECO:0007669"/>
    <property type="project" value="UniProtKB-SubCell"/>
</dbReference>
<dbReference type="InterPro" id="IPR011990">
    <property type="entry name" value="TPR-like_helical_dom_sf"/>
</dbReference>
<dbReference type="Gene3D" id="2.60.40.790">
    <property type="match status" value="1"/>
</dbReference>
<dbReference type="Gene3D" id="1.25.40.10">
    <property type="entry name" value="Tetratricopeptide repeat domain"/>
    <property type="match status" value="1"/>
</dbReference>
<feature type="compositionally biased region" description="Polar residues" evidence="12">
    <location>
        <begin position="216"/>
        <end position="226"/>
    </location>
</feature>
<comment type="subcellular location">
    <subcellularLocation>
        <location evidence="2">Cell projection</location>
        <location evidence="2">Neuron projection</location>
    </subcellularLocation>
    <subcellularLocation>
        <location evidence="9">Dynein axonemal particle</location>
    </subcellularLocation>
    <subcellularLocation>
        <location evidence="1">Nucleus</location>
    </subcellularLocation>
</comment>
<dbReference type="GO" id="GO:0003341">
    <property type="term" value="P:cilium movement"/>
    <property type="evidence" value="ECO:0007669"/>
    <property type="project" value="InterPro"/>
</dbReference>
<keyword evidence="5" id="KW-0802">TPR repeat</keyword>
<keyword evidence="15" id="KW-1185">Reference proteome</keyword>
<organism evidence="14 15">
    <name type="scientific">Coptotermes formosanus</name>
    <name type="common">Formosan subterranean termite</name>
    <dbReference type="NCBI Taxonomy" id="36987"/>
    <lineage>
        <taxon>Eukaryota</taxon>
        <taxon>Metazoa</taxon>
        <taxon>Ecdysozoa</taxon>
        <taxon>Arthropoda</taxon>
        <taxon>Hexapoda</taxon>
        <taxon>Insecta</taxon>
        <taxon>Pterygota</taxon>
        <taxon>Neoptera</taxon>
        <taxon>Polyneoptera</taxon>
        <taxon>Dictyoptera</taxon>
        <taxon>Blattodea</taxon>
        <taxon>Blattoidea</taxon>
        <taxon>Termitoidae</taxon>
        <taxon>Rhinotermitidae</taxon>
        <taxon>Coptotermes</taxon>
    </lineage>
</organism>
<dbReference type="SUPFAM" id="SSF49764">
    <property type="entry name" value="HSP20-like chaperones"/>
    <property type="match status" value="1"/>
</dbReference>
<dbReference type="PANTHER" id="PTHR46492:SF1">
    <property type="entry name" value="DYNEIN AXONEMAL ASSEMBLY FACTOR 4"/>
    <property type="match status" value="1"/>
</dbReference>
<keyword evidence="3" id="KW-0963">Cytoplasm</keyword>
<gene>
    <name evidence="14" type="ORF">Cfor_07509</name>
</gene>
<evidence type="ECO:0000313" key="15">
    <source>
        <dbReference type="Proteomes" id="UP000502823"/>
    </source>
</evidence>
<evidence type="ECO:0000259" key="13">
    <source>
        <dbReference type="PROSITE" id="PS51203"/>
    </source>
</evidence>
<dbReference type="GO" id="GO:0036158">
    <property type="term" value="P:outer dynein arm assembly"/>
    <property type="evidence" value="ECO:0007669"/>
    <property type="project" value="TreeGrafter"/>
</dbReference>
<evidence type="ECO:0000256" key="2">
    <source>
        <dbReference type="ARBA" id="ARBA00004487"/>
    </source>
</evidence>
<keyword evidence="4" id="KW-0677">Repeat</keyword>
<evidence type="ECO:0000256" key="4">
    <source>
        <dbReference type="ARBA" id="ARBA00022737"/>
    </source>
</evidence>
<dbReference type="InParanoid" id="A0A6L2PMY6"/>
<feature type="domain" description="CS" evidence="13">
    <location>
        <begin position="3"/>
        <end position="87"/>
    </location>
</feature>
<evidence type="ECO:0000256" key="11">
    <source>
        <dbReference type="SAM" id="Coils"/>
    </source>
</evidence>
<dbReference type="SUPFAM" id="SSF48452">
    <property type="entry name" value="TPR-like"/>
    <property type="match status" value="1"/>
</dbReference>
<dbReference type="Proteomes" id="UP000502823">
    <property type="component" value="Unassembled WGS sequence"/>
</dbReference>
<evidence type="ECO:0000256" key="9">
    <source>
        <dbReference type="ARBA" id="ARBA00024190"/>
    </source>
</evidence>